<reference evidence="1 2" key="1">
    <citation type="journal article" date="2016" name="Arch. Microbiol.">
        <title>Streptomyces zhihengii sp. nov., isolated from rhizospheric soil of Psammosilene tunicoides.</title>
        <authorList>
            <person name="Huang M.J."/>
            <person name="Fei J.J."/>
            <person name="Salam N."/>
            <person name="Kim C.J."/>
            <person name="Hozzein W.N."/>
            <person name="Xiao M."/>
            <person name="Huang H.Q."/>
            <person name="Li W.J."/>
        </authorList>
    </citation>
    <scope>NUCLEOTIDE SEQUENCE [LARGE SCALE GENOMIC DNA]</scope>
    <source>
        <strain evidence="1 2">YIM T102</strain>
    </source>
</reference>
<keyword evidence="2" id="KW-1185">Reference proteome</keyword>
<comment type="caution">
    <text evidence="1">The sequence shown here is derived from an EMBL/GenBank/DDBJ whole genome shotgun (WGS) entry which is preliminary data.</text>
</comment>
<evidence type="ECO:0000313" key="1">
    <source>
        <dbReference type="EMBL" id="MBM9617217.1"/>
    </source>
</evidence>
<organism evidence="1 2">
    <name type="scientific">Streptomyces zhihengii</name>
    <dbReference type="NCBI Taxonomy" id="1818004"/>
    <lineage>
        <taxon>Bacteria</taxon>
        <taxon>Bacillati</taxon>
        <taxon>Actinomycetota</taxon>
        <taxon>Actinomycetes</taxon>
        <taxon>Kitasatosporales</taxon>
        <taxon>Streptomycetaceae</taxon>
        <taxon>Streptomyces</taxon>
    </lineage>
</organism>
<name>A0ABS2UJY1_9ACTN</name>
<dbReference type="RefSeq" id="WP_205371639.1">
    <property type="nucleotide sequence ID" value="NZ_JAFEJA010000001.1"/>
</dbReference>
<proteinExistence type="predicted"/>
<protein>
    <submittedName>
        <fullName evidence="1">Uncharacterized protein</fullName>
    </submittedName>
</protein>
<accession>A0ABS2UJY1</accession>
<dbReference type="Proteomes" id="UP000664109">
    <property type="component" value="Unassembled WGS sequence"/>
</dbReference>
<gene>
    <name evidence="1" type="ORF">JE024_00435</name>
</gene>
<sequence>MAFTYRTKDGHTVRFGSTVWAINGTGPFTLTRPDSAPPDWVHMVSADGQDIRLHAPEDVTLYYNLVRRVEV</sequence>
<dbReference type="EMBL" id="JAFEJA010000001">
    <property type="protein sequence ID" value="MBM9617217.1"/>
    <property type="molecule type" value="Genomic_DNA"/>
</dbReference>
<evidence type="ECO:0000313" key="2">
    <source>
        <dbReference type="Proteomes" id="UP000664109"/>
    </source>
</evidence>